<dbReference type="EMBL" id="JGZO01000022">
    <property type="protein sequence ID" value="KFI91575.1"/>
    <property type="molecule type" value="Genomic_DNA"/>
</dbReference>
<accession>A0A087D7S5</accession>
<dbReference type="Proteomes" id="UP000029033">
    <property type="component" value="Unassembled WGS sequence"/>
</dbReference>
<organism evidence="1 2">
    <name type="scientific">Bifidobacterium scardovii</name>
    <dbReference type="NCBI Taxonomy" id="158787"/>
    <lineage>
        <taxon>Bacteria</taxon>
        <taxon>Bacillati</taxon>
        <taxon>Actinomycetota</taxon>
        <taxon>Actinomycetes</taxon>
        <taxon>Bifidobacteriales</taxon>
        <taxon>Bifidobacteriaceae</taxon>
        <taxon>Bifidobacterium</taxon>
    </lineage>
</organism>
<proteinExistence type="predicted"/>
<evidence type="ECO:0000313" key="2">
    <source>
        <dbReference type="Proteomes" id="UP000029033"/>
    </source>
</evidence>
<gene>
    <name evidence="1" type="ORF">BSCA_1943</name>
</gene>
<keyword evidence="2" id="KW-1185">Reference proteome</keyword>
<dbReference type="GeneID" id="85167109"/>
<comment type="caution">
    <text evidence="1">The sequence shown here is derived from an EMBL/GenBank/DDBJ whole genome shotgun (WGS) entry which is preliminary data.</text>
</comment>
<sequence length="46" mass="4962">MPFGDLLGVDGRRLVADSPPDKLLDNIQERTVNDLKRKGASVEPAG</sequence>
<reference evidence="1 2" key="1">
    <citation type="submission" date="2014-03" db="EMBL/GenBank/DDBJ databases">
        <title>Genomics of Bifidobacteria.</title>
        <authorList>
            <person name="Ventura M."/>
            <person name="Milani C."/>
            <person name="Lugli G.A."/>
        </authorList>
    </citation>
    <scope>NUCLEOTIDE SEQUENCE [LARGE SCALE GENOMIC DNA]</scope>
    <source>
        <strain evidence="1 2">LMG 21589</strain>
    </source>
</reference>
<dbReference type="STRING" id="158787.BSCA_1943"/>
<evidence type="ECO:0000313" key="1">
    <source>
        <dbReference type="EMBL" id="KFI91575.1"/>
    </source>
</evidence>
<name>A0A087D7S5_9BIFI</name>
<dbReference type="RefSeq" id="WP_171818099.1">
    <property type="nucleotide sequence ID" value="NZ_JASOEM010000004.1"/>
</dbReference>
<dbReference type="AlphaFoldDB" id="A0A087D7S5"/>
<protein>
    <submittedName>
        <fullName evidence="1">Uncharacterized protein</fullName>
    </submittedName>
</protein>